<reference evidence="4 5" key="1">
    <citation type="journal article" date="2011" name="Curr. Microbiol.">
        <title>Luteibacter jiangsuensis sp. nov.: a methamidophos-degrading bacterium isolated from a methamidophos-manufacturing factory.</title>
        <authorList>
            <person name="Wang L."/>
            <person name="Wang G.L."/>
            <person name="Li S.P."/>
            <person name="Jiang J.D."/>
        </authorList>
    </citation>
    <scope>NUCLEOTIDE SEQUENCE [LARGE SCALE GENOMIC DNA]</scope>
    <source>
        <strain evidence="4 5">CGMCC 1.10133</strain>
    </source>
</reference>
<dbReference type="InterPro" id="IPR023696">
    <property type="entry name" value="Ureohydrolase_dom_sf"/>
</dbReference>
<evidence type="ECO:0000256" key="3">
    <source>
        <dbReference type="PROSITE-ProRule" id="PRU00742"/>
    </source>
</evidence>
<evidence type="ECO:0000256" key="1">
    <source>
        <dbReference type="ARBA" id="ARBA00022723"/>
    </source>
</evidence>
<evidence type="ECO:0000313" key="5">
    <source>
        <dbReference type="Proteomes" id="UP001429601"/>
    </source>
</evidence>
<protein>
    <recommendedName>
        <fullName evidence="6">Agmatinase</fullName>
    </recommendedName>
</protein>
<evidence type="ECO:0000313" key="4">
    <source>
        <dbReference type="EMBL" id="NID06232.1"/>
    </source>
</evidence>
<evidence type="ECO:0008006" key="6">
    <source>
        <dbReference type="Google" id="ProtNLM"/>
    </source>
</evidence>
<dbReference type="Proteomes" id="UP001429601">
    <property type="component" value="Unassembled WGS sequence"/>
</dbReference>
<dbReference type="Pfam" id="PF00491">
    <property type="entry name" value="Arginase"/>
    <property type="match status" value="1"/>
</dbReference>
<dbReference type="PANTHER" id="PTHR11358:SF26">
    <property type="entry name" value="GUANIDINO ACID HYDROLASE, MITOCHONDRIAL"/>
    <property type="match status" value="1"/>
</dbReference>
<dbReference type="PANTHER" id="PTHR11358">
    <property type="entry name" value="ARGINASE/AGMATINASE"/>
    <property type="match status" value="1"/>
</dbReference>
<accession>A0ABX0Q765</accession>
<evidence type="ECO:0000256" key="2">
    <source>
        <dbReference type="ARBA" id="ARBA00022801"/>
    </source>
</evidence>
<dbReference type="EMBL" id="JAAQQR010000007">
    <property type="protein sequence ID" value="NID06232.1"/>
    <property type="molecule type" value="Genomic_DNA"/>
</dbReference>
<gene>
    <name evidence="4" type="ORF">HBF26_15160</name>
</gene>
<keyword evidence="2" id="KW-0378">Hydrolase</keyword>
<dbReference type="Gene3D" id="3.40.800.10">
    <property type="entry name" value="Ureohydrolase domain"/>
    <property type="match status" value="1"/>
</dbReference>
<keyword evidence="1" id="KW-0479">Metal-binding</keyword>
<dbReference type="RefSeq" id="WP_167128284.1">
    <property type="nucleotide sequence ID" value="NZ_JAAQQR010000007.1"/>
</dbReference>
<comment type="similarity">
    <text evidence="3">Belongs to the arginase family.</text>
</comment>
<organism evidence="4 5">
    <name type="scientific">Luteibacter jiangsuensis</name>
    <dbReference type="NCBI Taxonomy" id="637577"/>
    <lineage>
        <taxon>Bacteria</taxon>
        <taxon>Pseudomonadati</taxon>
        <taxon>Pseudomonadota</taxon>
        <taxon>Gammaproteobacteria</taxon>
        <taxon>Lysobacterales</taxon>
        <taxon>Rhodanobacteraceae</taxon>
        <taxon>Luteibacter</taxon>
    </lineage>
</organism>
<name>A0ABX0Q765_9GAMM</name>
<dbReference type="SUPFAM" id="SSF52768">
    <property type="entry name" value="Arginase/deacetylase"/>
    <property type="match status" value="1"/>
</dbReference>
<comment type="caution">
    <text evidence="4">The sequence shown here is derived from an EMBL/GenBank/DDBJ whole genome shotgun (WGS) entry which is preliminary data.</text>
</comment>
<sequence length="398" mass="41992">MVGTDASFSPDDPLVLSPWMSVEQLDDSAATIFLSSDGTRLRIPRSLHRLLLRFATATSPHEVCGTSDPAAPAMRAMAQLAAKGFLATPGSAAVPPERLVWDPPVRMFDAPAQKLRAAQADIVFLGMPWDFGSYTAAGARRGPSALREASLQILYGLDRLTGRPLGWFDADRRCPVLTGVSLADAGDIVVNHGERHAAAFARASEVLATLTRDGALPVSIGGDASTAFPVIELAQRAGPLDVIRIGRTLCDANALDAPRLTAESLPGYALSLPNVERYVDVVPTVMQGDGVDRSQRYVRVAVDGDAAALSALRDPSQERKRVHVGIDIDSLAKASDSPSLPSHTYAEVHELLLAIGRSYRIVSVDLCGADPGVAGWGGVAMTALHLLLTALGAAKDPV</sequence>
<keyword evidence="5" id="KW-1185">Reference proteome</keyword>
<dbReference type="PROSITE" id="PS51409">
    <property type="entry name" value="ARGINASE_2"/>
    <property type="match status" value="1"/>
</dbReference>
<dbReference type="InterPro" id="IPR006035">
    <property type="entry name" value="Ureohydrolase"/>
</dbReference>
<proteinExistence type="inferred from homology"/>